<organism evidence="2 3">
    <name type="scientific">Zosterops borbonicus</name>
    <dbReference type="NCBI Taxonomy" id="364589"/>
    <lineage>
        <taxon>Eukaryota</taxon>
        <taxon>Metazoa</taxon>
        <taxon>Chordata</taxon>
        <taxon>Craniata</taxon>
        <taxon>Vertebrata</taxon>
        <taxon>Euteleostomi</taxon>
        <taxon>Archelosauria</taxon>
        <taxon>Archosauria</taxon>
        <taxon>Dinosauria</taxon>
        <taxon>Saurischia</taxon>
        <taxon>Theropoda</taxon>
        <taxon>Coelurosauria</taxon>
        <taxon>Aves</taxon>
        <taxon>Neognathae</taxon>
        <taxon>Neoaves</taxon>
        <taxon>Telluraves</taxon>
        <taxon>Australaves</taxon>
        <taxon>Passeriformes</taxon>
        <taxon>Sylvioidea</taxon>
        <taxon>Zosteropidae</taxon>
        <taxon>Zosterops</taxon>
    </lineage>
</organism>
<dbReference type="Proteomes" id="UP000796761">
    <property type="component" value="Unassembled WGS sequence"/>
</dbReference>
<keyword evidence="3" id="KW-1185">Reference proteome</keyword>
<proteinExistence type="predicted"/>
<feature type="region of interest" description="Disordered" evidence="1">
    <location>
        <begin position="20"/>
        <end position="52"/>
    </location>
</feature>
<feature type="compositionally biased region" description="Polar residues" evidence="1">
    <location>
        <begin position="27"/>
        <end position="38"/>
    </location>
</feature>
<protein>
    <submittedName>
        <fullName evidence="2">Uncharacterized protein</fullName>
    </submittedName>
</protein>
<name>A0A8K1GMJ0_9PASS</name>
<comment type="caution">
    <text evidence="2">The sequence shown here is derived from an EMBL/GenBank/DDBJ whole genome shotgun (WGS) entry which is preliminary data.</text>
</comment>
<evidence type="ECO:0000256" key="1">
    <source>
        <dbReference type="SAM" id="MobiDB-lite"/>
    </source>
</evidence>
<dbReference type="AlphaFoldDB" id="A0A8K1GMJ0"/>
<evidence type="ECO:0000313" key="3">
    <source>
        <dbReference type="Proteomes" id="UP000796761"/>
    </source>
</evidence>
<dbReference type="EMBL" id="SWJQ01000112">
    <property type="protein sequence ID" value="TRZ21795.1"/>
    <property type="molecule type" value="Genomic_DNA"/>
</dbReference>
<reference evidence="2" key="1">
    <citation type="submission" date="2019-04" db="EMBL/GenBank/DDBJ databases">
        <title>Genome assembly of Zosterops borbonicus 15179.</title>
        <authorList>
            <person name="Leroy T."/>
            <person name="Anselmetti Y."/>
            <person name="Tilak M.-K."/>
            <person name="Nabholz B."/>
        </authorList>
    </citation>
    <scope>NUCLEOTIDE SEQUENCE</scope>
    <source>
        <strain evidence="2">HGM_15179</strain>
        <tissue evidence="2">Muscle</tissue>
    </source>
</reference>
<accession>A0A8K1GMJ0</accession>
<sequence length="196" mass="21960">MEGAEGRSGKVPALLQDSMLGPAALQGSDTLPGSTRINAPTAHLYRPPRESRRSDWLCRKTLDFLQEKLQLRVAAGSRRSSLPPVAFRGPSQKELTFHKGRSQMEKLIPPMEQSSSLHHKKQHSCLPANMYGSSTSTQNDPGVKQDIGSEPDNVTITNFKLQMPYLLKSEYQTEEREMWRLMLIPSVFVTAHMSNL</sequence>
<gene>
    <name evidence="2" type="ORF">HGM15179_005315</name>
</gene>
<evidence type="ECO:0000313" key="2">
    <source>
        <dbReference type="EMBL" id="TRZ21795.1"/>
    </source>
</evidence>